<name>A0A178IK19_9BACT</name>
<comment type="caution">
    <text evidence="2">The sequence shown here is derived from an EMBL/GenBank/DDBJ whole genome shotgun (WGS) entry which is preliminary data.</text>
</comment>
<evidence type="ECO:0000313" key="2">
    <source>
        <dbReference type="EMBL" id="OAM90233.1"/>
    </source>
</evidence>
<evidence type="ECO:0000256" key="1">
    <source>
        <dbReference type="SAM" id="MobiDB-lite"/>
    </source>
</evidence>
<gene>
    <name evidence="2" type="ORF">AW736_08455</name>
</gene>
<protein>
    <recommendedName>
        <fullName evidence="4">DUF2946 domain-containing protein</fullName>
    </recommendedName>
</protein>
<dbReference type="EMBL" id="LRRQ01000072">
    <property type="protein sequence ID" value="OAM90233.1"/>
    <property type="molecule type" value="Genomic_DNA"/>
</dbReference>
<sequence>MQRRAAPATAKRRPGLLPASGAALLAALVVLLSLAGGSPLFHAWLHSPAAECPAHASGDSGHAHDAPAPGAPDNDHACAITLFAQGVHLTAPLAAPTPIAVALRETTPAAPRETRLATPPHLRPHTHAPPV</sequence>
<dbReference type="Proteomes" id="UP000078486">
    <property type="component" value="Unassembled WGS sequence"/>
</dbReference>
<dbReference type="AlphaFoldDB" id="A0A178IK19"/>
<evidence type="ECO:0008006" key="4">
    <source>
        <dbReference type="Google" id="ProtNLM"/>
    </source>
</evidence>
<feature type="compositionally biased region" description="Basic residues" evidence="1">
    <location>
        <begin position="122"/>
        <end position="131"/>
    </location>
</feature>
<organism evidence="2 3">
    <name type="scientific">Termitidicoccus mucosus</name>
    <dbReference type="NCBI Taxonomy" id="1184151"/>
    <lineage>
        <taxon>Bacteria</taxon>
        <taxon>Pseudomonadati</taxon>
        <taxon>Verrucomicrobiota</taxon>
        <taxon>Opitutia</taxon>
        <taxon>Opitutales</taxon>
        <taxon>Opitutaceae</taxon>
        <taxon>Termitidicoccus</taxon>
    </lineage>
</organism>
<dbReference type="STRING" id="1184151.AW736_08455"/>
<keyword evidence="3" id="KW-1185">Reference proteome</keyword>
<feature type="region of interest" description="Disordered" evidence="1">
    <location>
        <begin position="51"/>
        <end position="72"/>
    </location>
</feature>
<evidence type="ECO:0000313" key="3">
    <source>
        <dbReference type="Proteomes" id="UP000078486"/>
    </source>
</evidence>
<proteinExistence type="predicted"/>
<dbReference type="RefSeq" id="WP_068769895.1">
    <property type="nucleotide sequence ID" value="NZ_CP109796.1"/>
</dbReference>
<feature type="region of interest" description="Disordered" evidence="1">
    <location>
        <begin position="108"/>
        <end position="131"/>
    </location>
</feature>
<reference evidence="2 3" key="1">
    <citation type="submission" date="2016-01" db="EMBL/GenBank/DDBJ databases">
        <title>High potential of lignocellulose degradation of a new Verrucomicrobia species.</title>
        <authorList>
            <person name="Wang Y."/>
            <person name="Shi Y."/>
            <person name="Qiu Z."/>
            <person name="Liu S."/>
            <person name="Yang H."/>
        </authorList>
    </citation>
    <scope>NUCLEOTIDE SEQUENCE [LARGE SCALE GENOMIC DNA]</scope>
    <source>
        <strain evidence="2 3">TSB47</strain>
    </source>
</reference>
<accession>A0A178IK19</accession>